<dbReference type="EMBL" id="JACNJH010000100">
    <property type="protein sequence ID" value="MBC8360666.1"/>
    <property type="molecule type" value="Genomic_DNA"/>
</dbReference>
<keyword evidence="2" id="KW-1003">Cell membrane</keyword>
<dbReference type="Proteomes" id="UP000603434">
    <property type="component" value="Unassembled WGS sequence"/>
</dbReference>
<comment type="caution">
    <text evidence="8">The sequence shown here is derived from an EMBL/GenBank/DDBJ whole genome shotgun (WGS) entry which is preliminary data.</text>
</comment>
<sequence length="71" mass="8238">MDTTTIIFWIKIAFVFYILTILAVIDIARKDFGSMAKKALWACVVLVPFIGWLIYLFFGFRKGQKPDPHKL</sequence>
<evidence type="ECO:0000256" key="5">
    <source>
        <dbReference type="ARBA" id="ARBA00023136"/>
    </source>
</evidence>
<dbReference type="AlphaFoldDB" id="A0A8J6TLT3"/>
<dbReference type="GO" id="GO:0005886">
    <property type="term" value="C:plasma membrane"/>
    <property type="evidence" value="ECO:0007669"/>
    <property type="project" value="UniProtKB-SubCell"/>
</dbReference>
<gene>
    <name evidence="8" type="ORF">H8E23_04640</name>
</gene>
<organism evidence="8 9">
    <name type="scientific">Candidatus Desulfatibia profunda</name>
    <dbReference type="NCBI Taxonomy" id="2841695"/>
    <lineage>
        <taxon>Bacteria</taxon>
        <taxon>Pseudomonadati</taxon>
        <taxon>Thermodesulfobacteriota</taxon>
        <taxon>Desulfobacteria</taxon>
        <taxon>Desulfobacterales</taxon>
        <taxon>Desulfobacterales incertae sedis</taxon>
        <taxon>Candidatus Desulfatibia</taxon>
    </lineage>
</organism>
<dbReference type="InterPro" id="IPR027379">
    <property type="entry name" value="CLS_N"/>
</dbReference>
<name>A0A8J6TLT3_9BACT</name>
<evidence type="ECO:0000256" key="3">
    <source>
        <dbReference type="ARBA" id="ARBA00022692"/>
    </source>
</evidence>
<evidence type="ECO:0000256" key="1">
    <source>
        <dbReference type="ARBA" id="ARBA00004651"/>
    </source>
</evidence>
<evidence type="ECO:0000313" key="9">
    <source>
        <dbReference type="Proteomes" id="UP000603434"/>
    </source>
</evidence>
<feature type="domain" description="Cardiolipin synthase N-terminal" evidence="7">
    <location>
        <begin position="18"/>
        <end position="59"/>
    </location>
</feature>
<reference evidence="8 9" key="1">
    <citation type="submission" date="2020-08" db="EMBL/GenBank/DDBJ databases">
        <title>Bridging the membrane lipid divide: bacteria of the FCB group superphylum have the potential to synthesize archaeal ether lipids.</title>
        <authorList>
            <person name="Villanueva L."/>
            <person name="Von Meijenfeldt F.A.B."/>
            <person name="Westbye A.B."/>
            <person name="Yadav S."/>
            <person name="Hopmans E.C."/>
            <person name="Dutilh B.E."/>
            <person name="Sinninghe Damste J.S."/>
        </authorList>
    </citation>
    <scope>NUCLEOTIDE SEQUENCE [LARGE SCALE GENOMIC DNA]</scope>
    <source>
        <strain evidence="8">NIOZ-UU30</strain>
    </source>
</reference>
<feature type="transmembrane region" description="Helical" evidence="6">
    <location>
        <begin position="6"/>
        <end position="27"/>
    </location>
</feature>
<accession>A0A8J6TLT3</accession>
<evidence type="ECO:0000256" key="4">
    <source>
        <dbReference type="ARBA" id="ARBA00022989"/>
    </source>
</evidence>
<protein>
    <submittedName>
        <fullName evidence="8">PLDc_N domain-containing protein</fullName>
    </submittedName>
</protein>
<comment type="subcellular location">
    <subcellularLocation>
        <location evidence="1">Cell membrane</location>
        <topology evidence="1">Multi-pass membrane protein</topology>
    </subcellularLocation>
</comment>
<keyword evidence="3 6" id="KW-0812">Transmembrane</keyword>
<dbReference type="Pfam" id="PF13396">
    <property type="entry name" value="PLDc_N"/>
    <property type="match status" value="1"/>
</dbReference>
<feature type="transmembrane region" description="Helical" evidence="6">
    <location>
        <begin position="39"/>
        <end position="58"/>
    </location>
</feature>
<evidence type="ECO:0000256" key="2">
    <source>
        <dbReference type="ARBA" id="ARBA00022475"/>
    </source>
</evidence>
<evidence type="ECO:0000313" key="8">
    <source>
        <dbReference type="EMBL" id="MBC8360666.1"/>
    </source>
</evidence>
<keyword evidence="5 6" id="KW-0472">Membrane</keyword>
<proteinExistence type="predicted"/>
<keyword evidence="4 6" id="KW-1133">Transmembrane helix</keyword>
<evidence type="ECO:0000259" key="7">
    <source>
        <dbReference type="Pfam" id="PF13396"/>
    </source>
</evidence>
<evidence type="ECO:0000256" key="6">
    <source>
        <dbReference type="SAM" id="Phobius"/>
    </source>
</evidence>